<organism evidence="1 2">
    <name type="scientific">Chryseobacterium suipulveris</name>
    <dbReference type="NCBI Taxonomy" id="2929800"/>
    <lineage>
        <taxon>Bacteria</taxon>
        <taxon>Pseudomonadati</taxon>
        <taxon>Bacteroidota</taxon>
        <taxon>Flavobacteriia</taxon>
        <taxon>Flavobacteriales</taxon>
        <taxon>Weeksellaceae</taxon>
        <taxon>Chryseobacterium group</taxon>
        <taxon>Chryseobacterium</taxon>
    </lineage>
</organism>
<keyword evidence="2" id="KW-1185">Reference proteome</keyword>
<evidence type="ECO:0000313" key="2">
    <source>
        <dbReference type="Proteomes" id="UP000831460"/>
    </source>
</evidence>
<reference evidence="1 2" key="1">
    <citation type="submission" date="2022-03" db="EMBL/GenBank/DDBJ databases">
        <title>Chryseobacterium sp. isolated from particulate matters in swine house.</title>
        <authorList>
            <person name="Won M."/>
            <person name="Kim S.-J."/>
            <person name="Kwon S.-W."/>
        </authorList>
    </citation>
    <scope>NUCLEOTIDE SEQUENCE [LARGE SCALE GENOMIC DNA]</scope>
    <source>
        <strain evidence="1 2">SC2-2</strain>
    </source>
</reference>
<proteinExistence type="predicted"/>
<gene>
    <name evidence="1" type="ORF">MTP09_14020</name>
</gene>
<sequence length="71" mass="8498">MTEIILKTHLESRKLKALLEFLRSWNIDAEVKTTPKKSSEEKISFFDGEGIWKDYDIDGKELRKRAWERNK</sequence>
<dbReference type="RefSeq" id="WP_243549220.1">
    <property type="nucleotide sequence ID" value="NZ_CP094532.1"/>
</dbReference>
<dbReference type="Proteomes" id="UP000831460">
    <property type="component" value="Chromosome"/>
</dbReference>
<dbReference type="EMBL" id="CP094532">
    <property type="protein sequence ID" value="UOE41001.1"/>
    <property type="molecule type" value="Genomic_DNA"/>
</dbReference>
<evidence type="ECO:0000313" key="1">
    <source>
        <dbReference type="EMBL" id="UOE41001.1"/>
    </source>
</evidence>
<accession>A0ABY4BP93</accession>
<name>A0ABY4BP93_9FLAO</name>
<protein>
    <submittedName>
        <fullName evidence="1">Uncharacterized protein</fullName>
    </submittedName>
</protein>